<feature type="coiled-coil region" evidence="1">
    <location>
        <begin position="390"/>
        <end position="456"/>
    </location>
</feature>
<accession>A0AAN6SLV2</accession>
<keyword evidence="1" id="KW-0175">Coiled coil</keyword>
<dbReference type="Gene3D" id="1.10.287.1490">
    <property type="match status" value="2"/>
</dbReference>
<feature type="compositionally biased region" description="Polar residues" evidence="2">
    <location>
        <begin position="130"/>
        <end position="145"/>
    </location>
</feature>
<feature type="compositionally biased region" description="Polar residues" evidence="2">
    <location>
        <begin position="686"/>
        <end position="695"/>
    </location>
</feature>
<proteinExistence type="predicted"/>
<dbReference type="SUPFAM" id="SSF57997">
    <property type="entry name" value="Tropomyosin"/>
    <property type="match status" value="1"/>
</dbReference>
<protein>
    <submittedName>
        <fullName evidence="3">Uncharacterized protein</fullName>
    </submittedName>
</protein>
<dbReference type="EMBL" id="MU854684">
    <property type="protein sequence ID" value="KAK4031890.1"/>
    <property type="molecule type" value="Genomic_DNA"/>
</dbReference>
<feature type="region of interest" description="Disordered" evidence="2">
    <location>
        <begin position="126"/>
        <end position="154"/>
    </location>
</feature>
<comment type="caution">
    <text evidence="3">The sequence shown here is derived from an EMBL/GenBank/DDBJ whole genome shotgun (WGS) entry which is preliminary data.</text>
</comment>
<evidence type="ECO:0000313" key="3">
    <source>
        <dbReference type="EMBL" id="KAK4031890.1"/>
    </source>
</evidence>
<sequence length="988" mass="110405">MASNLAAYQSPTPSQAVARAKCMDTAEKLREEFNKHLAQAPNPVGTVGGVAAVQAAAASLSDTRAKRAAVMKAIEEYTEKARAEELKLQAELEGLYPSQSSFQELPMNDDLHNALTRLLDNEHLRVASSEPESQGHGTASDSAPITETPLPNPQETADHIAAVQRSLELEAKVLDLQHALDTTGTRLETVEKERDEAKNNNSVLQTMSRDLGDRIAALRRRAESLEADKKEACARIEELEAGQRDKVQLETEIRKHKSRIQSLEDSAGRDKGRIKQLEQNVQRYADRIQELEGDIQRHQMTVESLEDGDDEHKAWINELEHEIGQYKGRILELTATIESRDRRITELEAVADQMQEQVRNEKADCENIWKILEETTKAKHDGDGRHVAEVQQLRAEIDRLKGAVEEQRRKTTHLETQNKDLEKRRISDIGRLEYEADGLTEDLVKVQEQLVKANERAGVLQVQLDHANTTVNNRGHLLQEKAEQISGLLVQLDGKTAEASSLSRQLQDKTAEAGQLSNQLQSKNAELGRLSDVVGKLESELQGKTAEANEVDKLKSEVQGQTAEVGRLSEQLQIKGEKVGSLSDAVDKLKGQLQGKAAEVTTLSDQLQAKEEDVARSLDAIGKLKSELQNKSAEAEHMSTRLQSVEAEVRKQSESLREKASKAVELEQQLQAKSAEAQDQAGRVETLTQQAQDSANKIEDLRQQLQEKEGEAKSLGHQLRRQTTEMEGLEGELERERAAIVAFCSRAADVEMDAAEWLRTWGAVQELTELPWGQYATRFWSVDQTYGDVRQSPKARGLQTLCLHLIAALGGPWDNKVLALAGLLWDELDVQQPLPVSGLLKVLSATTEGARAHRDHVVLVAIWQVARFLEEAFQDEPRFGERRQSLDERLQHSPWCQTVTQAIAEGTVSELCSTPRGQLYHKRGLGVLMGPLKGQFMAFDIQQQRLWMFADVHIKFRILPDSDAVIIPGTVTVIPACLRWWLNTYNIW</sequence>
<feature type="region of interest" description="Disordered" evidence="2">
    <location>
        <begin position="708"/>
        <end position="731"/>
    </location>
</feature>
<gene>
    <name evidence="3" type="ORF">C8A01DRAFT_41675</name>
</gene>
<dbReference type="AlphaFoldDB" id="A0AAN6SLV2"/>
<feature type="coiled-coil region" evidence="1">
    <location>
        <begin position="180"/>
        <end position="364"/>
    </location>
</feature>
<evidence type="ECO:0000313" key="4">
    <source>
        <dbReference type="Proteomes" id="UP001303115"/>
    </source>
</evidence>
<dbReference type="Proteomes" id="UP001303115">
    <property type="component" value="Unassembled WGS sequence"/>
</dbReference>
<dbReference type="SUPFAM" id="SSF90257">
    <property type="entry name" value="Myosin rod fragments"/>
    <property type="match status" value="1"/>
</dbReference>
<evidence type="ECO:0000256" key="2">
    <source>
        <dbReference type="SAM" id="MobiDB-lite"/>
    </source>
</evidence>
<keyword evidence="4" id="KW-1185">Reference proteome</keyword>
<organism evidence="3 4">
    <name type="scientific">Parachaetomium inaequale</name>
    <dbReference type="NCBI Taxonomy" id="2588326"/>
    <lineage>
        <taxon>Eukaryota</taxon>
        <taxon>Fungi</taxon>
        <taxon>Dikarya</taxon>
        <taxon>Ascomycota</taxon>
        <taxon>Pezizomycotina</taxon>
        <taxon>Sordariomycetes</taxon>
        <taxon>Sordariomycetidae</taxon>
        <taxon>Sordariales</taxon>
        <taxon>Chaetomiaceae</taxon>
        <taxon>Parachaetomium</taxon>
    </lineage>
</organism>
<feature type="region of interest" description="Disordered" evidence="2">
    <location>
        <begin position="674"/>
        <end position="695"/>
    </location>
</feature>
<feature type="coiled-coil region" evidence="1">
    <location>
        <begin position="492"/>
        <end position="526"/>
    </location>
</feature>
<evidence type="ECO:0000256" key="1">
    <source>
        <dbReference type="SAM" id="Coils"/>
    </source>
</evidence>
<name>A0AAN6SLV2_9PEZI</name>
<reference evidence="4" key="1">
    <citation type="journal article" date="2023" name="Mol. Phylogenet. Evol.">
        <title>Genome-scale phylogeny and comparative genomics of the fungal order Sordariales.</title>
        <authorList>
            <person name="Hensen N."/>
            <person name="Bonometti L."/>
            <person name="Westerberg I."/>
            <person name="Brannstrom I.O."/>
            <person name="Guillou S."/>
            <person name="Cros-Aarteil S."/>
            <person name="Calhoun S."/>
            <person name="Haridas S."/>
            <person name="Kuo A."/>
            <person name="Mondo S."/>
            <person name="Pangilinan J."/>
            <person name="Riley R."/>
            <person name="LaButti K."/>
            <person name="Andreopoulos B."/>
            <person name="Lipzen A."/>
            <person name="Chen C."/>
            <person name="Yan M."/>
            <person name="Daum C."/>
            <person name="Ng V."/>
            <person name="Clum A."/>
            <person name="Steindorff A."/>
            <person name="Ohm R.A."/>
            <person name="Martin F."/>
            <person name="Silar P."/>
            <person name="Natvig D.O."/>
            <person name="Lalanne C."/>
            <person name="Gautier V."/>
            <person name="Ament-Velasquez S.L."/>
            <person name="Kruys A."/>
            <person name="Hutchinson M.I."/>
            <person name="Powell A.J."/>
            <person name="Barry K."/>
            <person name="Miller A.N."/>
            <person name="Grigoriev I.V."/>
            <person name="Debuchy R."/>
            <person name="Gladieux P."/>
            <person name="Hiltunen Thoren M."/>
            <person name="Johannesson H."/>
        </authorList>
    </citation>
    <scope>NUCLEOTIDE SEQUENCE [LARGE SCALE GENOMIC DNA]</scope>
    <source>
        <strain evidence="4">CBS 284.82</strain>
    </source>
</reference>
<dbReference type="PANTHER" id="PTHR18937">
    <property type="entry name" value="STRUCTURAL MAINTENANCE OF CHROMOSOMES SMC FAMILY MEMBER"/>
    <property type="match status" value="1"/>
</dbReference>